<keyword evidence="1" id="KW-0472">Membrane</keyword>
<keyword evidence="1" id="KW-0812">Transmembrane</keyword>
<dbReference type="EMBL" id="PVBS01000001">
    <property type="protein sequence ID" value="PRD57048.1"/>
    <property type="molecule type" value="Genomic_DNA"/>
</dbReference>
<organism evidence="2 3">
    <name type="scientific">Sphingobacterium gobiense</name>
    <dbReference type="NCBI Taxonomy" id="1382456"/>
    <lineage>
        <taxon>Bacteria</taxon>
        <taxon>Pseudomonadati</taxon>
        <taxon>Bacteroidota</taxon>
        <taxon>Sphingobacteriia</taxon>
        <taxon>Sphingobacteriales</taxon>
        <taxon>Sphingobacteriaceae</taxon>
        <taxon>Sphingobacterium</taxon>
    </lineage>
</organism>
<feature type="transmembrane region" description="Helical" evidence="1">
    <location>
        <begin position="49"/>
        <end position="66"/>
    </location>
</feature>
<keyword evidence="1" id="KW-1133">Transmembrane helix</keyword>
<comment type="caution">
    <text evidence="2">The sequence shown here is derived from an EMBL/GenBank/DDBJ whole genome shotgun (WGS) entry which is preliminary data.</text>
</comment>
<reference evidence="2 3" key="1">
    <citation type="submission" date="2018-02" db="EMBL/GenBank/DDBJ databases">
        <title>The draft genome of Sphingobacterium gobiense H7.</title>
        <authorList>
            <person name="Li L."/>
            <person name="Liu L."/>
            <person name="Zhang X."/>
            <person name="Wang T."/>
            <person name="Liang L."/>
        </authorList>
    </citation>
    <scope>NUCLEOTIDE SEQUENCE [LARGE SCALE GENOMIC DNA]</scope>
    <source>
        <strain evidence="2 3">ACCC 05757</strain>
    </source>
</reference>
<evidence type="ECO:0000313" key="2">
    <source>
        <dbReference type="EMBL" id="PRD57048.1"/>
    </source>
</evidence>
<evidence type="ECO:0000256" key="1">
    <source>
        <dbReference type="SAM" id="Phobius"/>
    </source>
</evidence>
<keyword evidence="3" id="KW-1185">Reference proteome</keyword>
<feature type="transmembrane region" description="Helical" evidence="1">
    <location>
        <begin position="20"/>
        <end position="43"/>
    </location>
</feature>
<proteinExistence type="predicted"/>
<evidence type="ECO:0000313" key="3">
    <source>
        <dbReference type="Proteomes" id="UP000238642"/>
    </source>
</evidence>
<sequence>MVGSQNTSKKRKMAKTLSKWYVSLIVLPILITYLTNHFSLPLLLSDWKLSIIFSLAITVVILGIELKIEMDRSKTNDLSKKSDMAVIKRLLDTLDIKMLQEEVLQKDSWNGYLHEAISKIIDYQYKSRLLENKLIDKTSQKLFDSLNHKLMSFTDFSAFHMCGSNHGYLIPFKDSEFREKAMKDSQKIDELAKDVYKELEVLIKYLKRKGYLN</sequence>
<gene>
    <name evidence="2" type="ORF">C5749_07525</name>
</gene>
<name>A0A2S9JUW3_9SPHI</name>
<protein>
    <submittedName>
        <fullName evidence="2">Uncharacterized protein</fullName>
    </submittedName>
</protein>
<dbReference type="Proteomes" id="UP000238642">
    <property type="component" value="Unassembled WGS sequence"/>
</dbReference>
<accession>A0A2S9JUW3</accession>
<dbReference type="AlphaFoldDB" id="A0A2S9JUW3"/>